<feature type="active site" description="Proton donor" evidence="4">
    <location>
        <position position="52"/>
    </location>
</feature>
<dbReference type="OrthoDB" id="9804790at2"/>
<dbReference type="RefSeq" id="WP_095369961.1">
    <property type="nucleotide sequence ID" value="NZ_CP022983.1"/>
</dbReference>
<proteinExistence type="inferred from homology"/>
<dbReference type="InterPro" id="IPR036812">
    <property type="entry name" value="NAD(P)_OxRdtase_dom_sf"/>
</dbReference>
<evidence type="ECO:0000256" key="5">
    <source>
        <dbReference type="PIRSR" id="PIRSR000097-2"/>
    </source>
</evidence>
<sequence length="272" mass="31699">MVKIPNVKLANGVLMPQFGLGVYKVEEGKEVENVVRNAIQLGYRLIDTASFYDNEEGVGRAIEQSGIHREELFITTKVWNDDHGYEQTIAAFKKSLKKLHLSYIDLYLIHWPMPKKYKDTWRALEYLYEEGLVKAIGVSNFHEHHLEEIKKDANIMPMVNQVELHPQLSQQPLREYCWSNNIQVEAWAPIARGELSKEPQFVTLSEKYNKTVSQIILRWHIQNQVIVIPKTTKLKRLEENQAIFDFALSDEDMSVIDEYNKNKRMGKNPDDL</sequence>
<evidence type="ECO:0000256" key="2">
    <source>
        <dbReference type="ARBA" id="ARBA00022857"/>
    </source>
</evidence>
<dbReference type="InterPro" id="IPR023210">
    <property type="entry name" value="NADP_OxRdtase_dom"/>
</dbReference>
<evidence type="ECO:0000259" key="7">
    <source>
        <dbReference type="Pfam" id="PF00248"/>
    </source>
</evidence>
<dbReference type="PROSITE" id="PS00062">
    <property type="entry name" value="ALDOKETO_REDUCTASE_2"/>
    <property type="match status" value="1"/>
</dbReference>
<feature type="binding site" evidence="5">
    <location>
        <position position="110"/>
    </location>
    <ligand>
        <name>substrate</name>
    </ligand>
</feature>
<dbReference type="PRINTS" id="PR00069">
    <property type="entry name" value="ALDKETRDTASE"/>
</dbReference>
<dbReference type="PANTHER" id="PTHR43827:SF3">
    <property type="entry name" value="NADP-DEPENDENT OXIDOREDUCTASE DOMAIN-CONTAINING PROTEIN"/>
    <property type="match status" value="1"/>
</dbReference>
<evidence type="ECO:0000256" key="6">
    <source>
        <dbReference type="PIRSR" id="PIRSR000097-3"/>
    </source>
</evidence>
<dbReference type="InterPro" id="IPR020471">
    <property type="entry name" value="AKR"/>
</dbReference>
<dbReference type="SUPFAM" id="SSF51430">
    <property type="entry name" value="NAD(P)-linked oxidoreductase"/>
    <property type="match status" value="1"/>
</dbReference>
<keyword evidence="9" id="KW-1185">Reference proteome</keyword>
<dbReference type="Proteomes" id="UP000215137">
    <property type="component" value="Chromosome"/>
</dbReference>
<evidence type="ECO:0000256" key="3">
    <source>
        <dbReference type="ARBA" id="ARBA00023002"/>
    </source>
</evidence>
<dbReference type="FunFam" id="3.20.20.100:FF:000015">
    <property type="entry name" value="Oxidoreductase, aldo/keto reductase family"/>
    <property type="match status" value="1"/>
</dbReference>
<dbReference type="PROSITE" id="PS00798">
    <property type="entry name" value="ALDOKETO_REDUCTASE_1"/>
    <property type="match status" value="1"/>
</dbReference>
<dbReference type="KEGG" id="bko:CKF48_02945"/>
<keyword evidence="3" id="KW-0560">Oxidoreductase</keyword>
<feature type="domain" description="NADP-dependent oxidoreductase" evidence="7">
    <location>
        <begin position="29"/>
        <end position="260"/>
    </location>
</feature>
<accession>A0A248TDZ5</accession>
<comment type="similarity">
    <text evidence="1">Belongs to the aldo/keto reductase family.</text>
</comment>
<dbReference type="Gene3D" id="3.20.20.100">
    <property type="entry name" value="NADP-dependent oxidoreductase domain"/>
    <property type="match status" value="1"/>
</dbReference>
<evidence type="ECO:0000313" key="9">
    <source>
        <dbReference type="Proteomes" id="UP000215137"/>
    </source>
</evidence>
<evidence type="ECO:0000256" key="4">
    <source>
        <dbReference type="PIRSR" id="PIRSR000097-1"/>
    </source>
</evidence>
<dbReference type="PROSITE" id="PS00063">
    <property type="entry name" value="ALDOKETO_REDUCTASE_3"/>
    <property type="match status" value="1"/>
</dbReference>
<evidence type="ECO:0000256" key="1">
    <source>
        <dbReference type="ARBA" id="ARBA00007905"/>
    </source>
</evidence>
<dbReference type="InterPro" id="IPR018170">
    <property type="entry name" value="Aldo/ket_reductase_CS"/>
</dbReference>
<reference evidence="8 9" key="1">
    <citation type="submission" date="2017-08" db="EMBL/GenBank/DDBJ databases">
        <title>Complete Genome Sequence of Bacillus kochii Oregon-R-modENCODE STRAIN BDGP4, isolated from Drosophila melanogaster gut.</title>
        <authorList>
            <person name="Wan K.H."/>
            <person name="Yu C."/>
            <person name="Park S."/>
            <person name="Hammonds A.S."/>
            <person name="Booth B.W."/>
            <person name="Celniker S.E."/>
        </authorList>
    </citation>
    <scope>NUCLEOTIDE SEQUENCE [LARGE SCALE GENOMIC DNA]</scope>
    <source>
        <strain evidence="8 9">BDGP4</strain>
    </source>
</reference>
<dbReference type="Pfam" id="PF00248">
    <property type="entry name" value="Aldo_ket_red"/>
    <property type="match status" value="1"/>
</dbReference>
<gene>
    <name evidence="8" type="ORF">CKF48_02945</name>
</gene>
<dbReference type="PANTHER" id="PTHR43827">
    <property type="entry name" value="2,5-DIKETO-D-GLUCONIC ACID REDUCTASE"/>
    <property type="match status" value="1"/>
</dbReference>
<feature type="site" description="Lowers pKa of active site Tyr" evidence="6">
    <location>
        <position position="77"/>
    </location>
</feature>
<protein>
    <submittedName>
        <fullName evidence="8">Aldo/keto reductase</fullName>
    </submittedName>
</protein>
<dbReference type="EMBL" id="CP022983">
    <property type="protein sequence ID" value="ASV66386.1"/>
    <property type="molecule type" value="Genomic_DNA"/>
</dbReference>
<dbReference type="GO" id="GO:0016616">
    <property type="term" value="F:oxidoreductase activity, acting on the CH-OH group of donors, NAD or NADP as acceptor"/>
    <property type="evidence" value="ECO:0007669"/>
    <property type="project" value="UniProtKB-ARBA"/>
</dbReference>
<organism evidence="8 9">
    <name type="scientific">Cytobacillus kochii</name>
    <dbReference type="NCBI Taxonomy" id="859143"/>
    <lineage>
        <taxon>Bacteria</taxon>
        <taxon>Bacillati</taxon>
        <taxon>Bacillota</taxon>
        <taxon>Bacilli</taxon>
        <taxon>Bacillales</taxon>
        <taxon>Bacillaceae</taxon>
        <taxon>Cytobacillus</taxon>
    </lineage>
</organism>
<keyword evidence="2" id="KW-0521">NADP</keyword>
<dbReference type="PIRSF" id="PIRSF000097">
    <property type="entry name" value="AKR"/>
    <property type="match status" value="1"/>
</dbReference>
<dbReference type="AlphaFoldDB" id="A0A248TDZ5"/>
<evidence type="ECO:0000313" key="8">
    <source>
        <dbReference type="EMBL" id="ASV66386.1"/>
    </source>
</evidence>
<name>A0A248TDZ5_9BACI</name>